<reference evidence="3 4" key="2">
    <citation type="journal article" date="2012" name="PLoS Pathog.">
        <title>Diverse lifestyles and strategies of plant pathogenesis encoded in the genomes of eighteen Dothideomycetes fungi.</title>
        <authorList>
            <person name="Ohm R.A."/>
            <person name="Feau N."/>
            <person name="Henrissat B."/>
            <person name="Schoch C.L."/>
            <person name="Horwitz B.A."/>
            <person name="Barry K.W."/>
            <person name="Condon B.J."/>
            <person name="Copeland A.C."/>
            <person name="Dhillon B."/>
            <person name="Glaser F."/>
            <person name="Hesse C.N."/>
            <person name="Kosti I."/>
            <person name="LaButti K."/>
            <person name="Lindquist E.A."/>
            <person name="Lucas S."/>
            <person name="Salamov A.A."/>
            <person name="Bradshaw R.E."/>
            <person name="Ciuffetti L."/>
            <person name="Hamelin R.C."/>
            <person name="Kema G.H.J."/>
            <person name="Lawrence C."/>
            <person name="Scott J.A."/>
            <person name="Spatafora J.W."/>
            <person name="Turgeon B.G."/>
            <person name="de Wit P.J.G.M."/>
            <person name="Zhong S."/>
            <person name="Goodwin S.B."/>
            <person name="Grigoriev I.V."/>
        </authorList>
    </citation>
    <scope>NUCLEOTIDE SEQUENCE [LARGE SCALE GENOMIC DNA]</scope>
    <source>
        <strain evidence="4">NZE10 / CBS 128990</strain>
    </source>
</reference>
<dbReference type="eggNOG" id="KOG4177">
    <property type="taxonomic scope" value="Eukaryota"/>
</dbReference>
<organism evidence="3 4">
    <name type="scientific">Dothistroma septosporum (strain NZE10 / CBS 128990)</name>
    <name type="common">Red band needle blight fungus</name>
    <name type="synonym">Mycosphaerella pini</name>
    <dbReference type="NCBI Taxonomy" id="675120"/>
    <lineage>
        <taxon>Eukaryota</taxon>
        <taxon>Fungi</taxon>
        <taxon>Dikarya</taxon>
        <taxon>Ascomycota</taxon>
        <taxon>Pezizomycotina</taxon>
        <taxon>Dothideomycetes</taxon>
        <taxon>Dothideomycetidae</taxon>
        <taxon>Mycosphaerellales</taxon>
        <taxon>Mycosphaerellaceae</taxon>
        <taxon>Dothistroma</taxon>
    </lineage>
</organism>
<dbReference type="HOGENOM" id="CLU_000288_138_0_1"/>
<dbReference type="InterPro" id="IPR010730">
    <property type="entry name" value="HET"/>
</dbReference>
<dbReference type="InterPro" id="IPR058525">
    <property type="entry name" value="DUF8212"/>
</dbReference>
<dbReference type="STRING" id="675120.N1PL18"/>
<accession>N1PL18</accession>
<proteinExistence type="predicted"/>
<evidence type="ECO:0000259" key="2">
    <source>
        <dbReference type="Pfam" id="PF26640"/>
    </source>
</evidence>
<dbReference type="Proteomes" id="UP000016933">
    <property type="component" value="Unassembled WGS sequence"/>
</dbReference>
<feature type="domain" description="DUF8212" evidence="2">
    <location>
        <begin position="238"/>
        <end position="299"/>
    </location>
</feature>
<dbReference type="OMA" id="ITRIHIG"/>
<dbReference type="Pfam" id="PF26640">
    <property type="entry name" value="DUF8212"/>
    <property type="match status" value="1"/>
</dbReference>
<evidence type="ECO:0000313" key="4">
    <source>
        <dbReference type="Proteomes" id="UP000016933"/>
    </source>
</evidence>
<gene>
    <name evidence="3" type="ORF">DOTSEDRAFT_172260</name>
</gene>
<dbReference type="PANTHER" id="PTHR10622">
    <property type="entry name" value="HET DOMAIN-CONTAINING PROTEIN"/>
    <property type="match status" value="1"/>
</dbReference>
<name>N1PL18_DOTSN</name>
<feature type="non-terminal residue" evidence="3">
    <location>
        <position position="307"/>
    </location>
</feature>
<keyword evidence="4" id="KW-1185">Reference proteome</keyword>
<sequence length="307" mass="35040">MRLIRTGPYPPGDQPKLELHDIELHELQLQNQQYAILSHTWGELKDEILFADLEPGLSLKKKSAWNKIETSLDQARRDGLQWLWADTLCIDKGSSAELSEAINSMYTWYSEAAICYAYLADVSSRDPPELRRDKFYANRWFTRGWTLQELLAPKQLVFYSTDQMSLGNKRSLAKPISGITGIDTAILRGERSLNSASIAKRMSWAARRKTSRPEDRAYSLMGLFNVNMPMLYGEGAEKAFLRLQEEIMKLSDDQSIFAWAPATDSRYHGLLAESPEAFAQAGEYRTYRAFEEQSPFDMSNRGLSISL</sequence>
<protein>
    <submittedName>
        <fullName evidence="3">Uncharacterized protein</fullName>
    </submittedName>
</protein>
<evidence type="ECO:0000259" key="1">
    <source>
        <dbReference type="Pfam" id="PF06985"/>
    </source>
</evidence>
<dbReference type="Pfam" id="PF06985">
    <property type="entry name" value="HET"/>
    <property type="match status" value="1"/>
</dbReference>
<dbReference type="PANTHER" id="PTHR10622:SF10">
    <property type="entry name" value="HET DOMAIN-CONTAINING PROTEIN"/>
    <property type="match status" value="1"/>
</dbReference>
<dbReference type="AlphaFoldDB" id="N1PL18"/>
<feature type="domain" description="Heterokaryon incompatibility" evidence="1">
    <location>
        <begin position="34"/>
        <end position="125"/>
    </location>
</feature>
<evidence type="ECO:0000313" key="3">
    <source>
        <dbReference type="EMBL" id="EME44182.1"/>
    </source>
</evidence>
<dbReference type="OrthoDB" id="674604at2759"/>
<reference evidence="4" key="1">
    <citation type="journal article" date="2012" name="PLoS Genet.">
        <title>The genomes of the fungal plant pathogens Cladosporium fulvum and Dothistroma septosporum reveal adaptation to different hosts and lifestyles but also signatures of common ancestry.</title>
        <authorList>
            <person name="de Wit P.J.G.M."/>
            <person name="van der Burgt A."/>
            <person name="Oekmen B."/>
            <person name="Stergiopoulos I."/>
            <person name="Abd-Elsalam K.A."/>
            <person name="Aerts A.L."/>
            <person name="Bahkali A.H."/>
            <person name="Beenen H.G."/>
            <person name="Chettri P."/>
            <person name="Cox M.P."/>
            <person name="Datema E."/>
            <person name="de Vries R.P."/>
            <person name="Dhillon B."/>
            <person name="Ganley A.R."/>
            <person name="Griffiths S.A."/>
            <person name="Guo Y."/>
            <person name="Hamelin R.C."/>
            <person name="Henrissat B."/>
            <person name="Kabir M.S."/>
            <person name="Jashni M.K."/>
            <person name="Kema G."/>
            <person name="Klaubauf S."/>
            <person name="Lapidus A."/>
            <person name="Levasseur A."/>
            <person name="Lindquist E."/>
            <person name="Mehrabi R."/>
            <person name="Ohm R.A."/>
            <person name="Owen T.J."/>
            <person name="Salamov A."/>
            <person name="Schwelm A."/>
            <person name="Schijlen E."/>
            <person name="Sun H."/>
            <person name="van den Burg H.A."/>
            <person name="van Ham R.C.H.J."/>
            <person name="Zhang S."/>
            <person name="Goodwin S.B."/>
            <person name="Grigoriev I.V."/>
            <person name="Collemare J."/>
            <person name="Bradshaw R.E."/>
        </authorList>
    </citation>
    <scope>NUCLEOTIDE SEQUENCE [LARGE SCALE GENOMIC DNA]</scope>
    <source>
        <strain evidence="4">NZE10 / CBS 128990</strain>
    </source>
</reference>
<dbReference type="EMBL" id="KB446539">
    <property type="protein sequence ID" value="EME44182.1"/>
    <property type="molecule type" value="Genomic_DNA"/>
</dbReference>